<evidence type="ECO:0000313" key="3">
    <source>
        <dbReference type="EMBL" id="SFI39672.1"/>
    </source>
</evidence>
<dbReference type="InterPro" id="IPR012338">
    <property type="entry name" value="Beta-lactam/transpept-like"/>
</dbReference>
<evidence type="ECO:0000259" key="1">
    <source>
        <dbReference type="Pfam" id="PF08486"/>
    </source>
</evidence>
<organism evidence="3 4">
    <name type="scientific">Phytopseudomonas argentinensis</name>
    <dbReference type="NCBI Taxonomy" id="289370"/>
    <lineage>
        <taxon>Bacteria</taxon>
        <taxon>Pseudomonadati</taxon>
        <taxon>Pseudomonadota</taxon>
        <taxon>Gammaproteobacteria</taxon>
        <taxon>Pseudomonadales</taxon>
        <taxon>Pseudomonadaceae</taxon>
        <taxon>Phytopseudomonas</taxon>
    </lineage>
</organism>
<proteinExistence type="predicted"/>
<dbReference type="Pfam" id="PF10062">
    <property type="entry name" value="DUF2300"/>
    <property type="match status" value="2"/>
</dbReference>
<dbReference type="STRING" id="289370.SAMN05216602_1200"/>
<dbReference type="InterPro" id="IPR018748">
    <property type="entry name" value="DUF2300_secreted"/>
</dbReference>
<reference evidence="4" key="1">
    <citation type="submission" date="2016-10" db="EMBL/GenBank/DDBJ databases">
        <authorList>
            <person name="Varghese N."/>
            <person name="Submissions S."/>
        </authorList>
    </citation>
    <scope>NUCLEOTIDE SEQUENCE [LARGE SCALE GENOMIC DNA]</scope>
    <source>
        <strain evidence="4">LMG 22563</strain>
    </source>
</reference>
<sequence>MLMYYSYIPLFRLLLPCAGCLDHVFQRPAKRCILASLVLLAAVSGSAMAGEAPLSLAWQTAGGSELLRLDGQRLVSREPLPDTLQAPLGSLWKLFVYAYLVDSKQPEHGYQCRGGNKEEVYCCNPGERIDRDQALVKSCGLYFEQENLQLNQGDWSRYWQARKAPSWISERQRLAPATRVSVQQLLTQLAQLPAQADARKVLLDVLLNGDGSTVSALGGRLRVKTWSWLADNDRQARQGGFAGWLADGTPVWAGGSGTSVMVLKRHGEALGQVLPTPWPSEAGSCVEVRLFARYPLRQLRREGSNAAVEPGALDGRYEVEFTNGNRLPIESHGELFLEQNSEGLQLTAHLDREDYVARVLDREASAQPAEAAKALAITARTYLLQSAGRRGECLRIDDSSASQRVAPRPASQGARDIAAWTADLVLAGTPVTYHTTQPGTDRLAWTQAVEQANSGLRYDAILARAFPRATLSRWDKPVAACQPLAAAEQWLRKQRRDWRQRLDAEPGYEEIQQFTVCQLTAGRPYVDRERQRIFVRGFFSLQDRLDLTHEYLHLAFVAHPNGQDEAYVEGLARTLLLE</sequence>
<dbReference type="EMBL" id="FORC01000001">
    <property type="protein sequence ID" value="SFI39672.1"/>
    <property type="molecule type" value="Genomic_DNA"/>
</dbReference>
<dbReference type="SUPFAM" id="SSF56601">
    <property type="entry name" value="beta-lactamase/transpeptidase-like"/>
    <property type="match status" value="1"/>
</dbReference>
<dbReference type="AlphaFoldDB" id="A0A1I3HVI6"/>
<accession>A0A1I3HVI6</accession>
<evidence type="ECO:0000259" key="2">
    <source>
        <dbReference type="Pfam" id="PF10062"/>
    </source>
</evidence>
<name>A0A1I3HVI6_9GAMM</name>
<feature type="domain" description="DUF2300" evidence="2">
    <location>
        <begin position="441"/>
        <end position="561"/>
    </location>
</feature>
<evidence type="ECO:0000313" key="4">
    <source>
        <dbReference type="Proteomes" id="UP000183018"/>
    </source>
</evidence>
<dbReference type="InterPro" id="IPR013693">
    <property type="entry name" value="SpoIID/LytB_N"/>
</dbReference>
<feature type="domain" description="DUF2300" evidence="2">
    <location>
        <begin position="116"/>
        <end position="233"/>
    </location>
</feature>
<dbReference type="Proteomes" id="UP000183018">
    <property type="component" value="Unassembled WGS sequence"/>
</dbReference>
<feature type="domain" description="Sporulation stage II protein D amidase enhancer LytB N-terminal" evidence="1">
    <location>
        <begin position="342"/>
        <end position="403"/>
    </location>
</feature>
<dbReference type="Pfam" id="PF08486">
    <property type="entry name" value="SpoIID"/>
    <property type="match status" value="1"/>
</dbReference>
<keyword evidence="4" id="KW-1185">Reference proteome</keyword>
<protein>
    <submittedName>
        <fullName evidence="3">DUF2300 domain-containing protein YfaQ</fullName>
    </submittedName>
</protein>
<gene>
    <name evidence="3" type="ORF">SAMN05216602_1200</name>
</gene>